<dbReference type="InterPro" id="IPR057326">
    <property type="entry name" value="KR_dom"/>
</dbReference>
<dbReference type="Gene3D" id="3.40.50.720">
    <property type="entry name" value="NAD(P)-binding Rossmann-like Domain"/>
    <property type="match status" value="1"/>
</dbReference>
<protein>
    <submittedName>
        <fullName evidence="4">NAD(P)-dependent dehydrogenase (Short-subunit alcohol dehydrogenase family)</fullName>
    </submittedName>
</protein>
<dbReference type="CDD" id="cd05233">
    <property type="entry name" value="SDR_c"/>
    <property type="match status" value="1"/>
</dbReference>
<keyword evidence="5" id="KW-1185">Reference proteome</keyword>
<keyword evidence="2" id="KW-0560">Oxidoreductase</keyword>
<dbReference type="InterPro" id="IPR020904">
    <property type="entry name" value="Sc_DH/Rdtase_CS"/>
</dbReference>
<dbReference type="Pfam" id="PF13561">
    <property type="entry name" value="adh_short_C2"/>
    <property type="match status" value="1"/>
</dbReference>
<reference evidence="4 5" key="1">
    <citation type="submission" date="2020-08" db="EMBL/GenBank/DDBJ databases">
        <title>Sequencing the genomes of 1000 actinobacteria strains.</title>
        <authorList>
            <person name="Klenk H.-P."/>
        </authorList>
    </citation>
    <scope>NUCLEOTIDE SEQUENCE [LARGE SCALE GENOMIC DNA]</scope>
    <source>
        <strain evidence="4 5">DSM 102122</strain>
    </source>
</reference>
<name>A0A7W9LPB3_9ACTN</name>
<dbReference type="NCBIfam" id="NF005559">
    <property type="entry name" value="PRK07231.1"/>
    <property type="match status" value="1"/>
</dbReference>
<dbReference type="FunFam" id="3.40.50.720:FF:000084">
    <property type="entry name" value="Short-chain dehydrogenase reductase"/>
    <property type="match status" value="1"/>
</dbReference>
<dbReference type="SMART" id="SM00822">
    <property type="entry name" value="PKS_KR"/>
    <property type="match status" value="1"/>
</dbReference>
<comment type="similarity">
    <text evidence="1">Belongs to the short-chain dehydrogenases/reductases (SDR) family.</text>
</comment>
<dbReference type="EMBL" id="JACHMM010000001">
    <property type="protein sequence ID" value="MBB5791126.1"/>
    <property type="molecule type" value="Genomic_DNA"/>
</dbReference>
<evidence type="ECO:0000256" key="1">
    <source>
        <dbReference type="ARBA" id="ARBA00006484"/>
    </source>
</evidence>
<dbReference type="Proteomes" id="UP000542813">
    <property type="component" value="Unassembled WGS sequence"/>
</dbReference>
<organism evidence="4 5">
    <name type="scientific">Jiangella mangrovi</name>
    <dbReference type="NCBI Taxonomy" id="1524084"/>
    <lineage>
        <taxon>Bacteria</taxon>
        <taxon>Bacillati</taxon>
        <taxon>Actinomycetota</taxon>
        <taxon>Actinomycetes</taxon>
        <taxon>Jiangellales</taxon>
        <taxon>Jiangellaceae</taxon>
        <taxon>Jiangella</taxon>
    </lineage>
</organism>
<evidence type="ECO:0000256" key="2">
    <source>
        <dbReference type="ARBA" id="ARBA00023002"/>
    </source>
</evidence>
<evidence type="ECO:0000313" key="5">
    <source>
        <dbReference type="Proteomes" id="UP000542813"/>
    </source>
</evidence>
<dbReference type="GO" id="GO:0016491">
    <property type="term" value="F:oxidoreductase activity"/>
    <property type="evidence" value="ECO:0007669"/>
    <property type="project" value="UniProtKB-KW"/>
</dbReference>
<evidence type="ECO:0000313" key="4">
    <source>
        <dbReference type="EMBL" id="MBB5791126.1"/>
    </source>
</evidence>
<dbReference type="PROSITE" id="PS00061">
    <property type="entry name" value="ADH_SHORT"/>
    <property type="match status" value="1"/>
</dbReference>
<dbReference type="SUPFAM" id="SSF51735">
    <property type="entry name" value="NAD(P)-binding Rossmann-fold domains"/>
    <property type="match status" value="1"/>
</dbReference>
<gene>
    <name evidence="4" type="ORF">HD601_005701</name>
</gene>
<dbReference type="PANTHER" id="PTHR24321">
    <property type="entry name" value="DEHYDROGENASES, SHORT CHAIN"/>
    <property type="match status" value="1"/>
</dbReference>
<dbReference type="AlphaFoldDB" id="A0A7W9LPB3"/>
<dbReference type="RefSeq" id="WP_184827645.1">
    <property type="nucleotide sequence ID" value="NZ_JACHMM010000001.1"/>
</dbReference>
<dbReference type="InterPro" id="IPR002347">
    <property type="entry name" value="SDR_fam"/>
</dbReference>
<feature type="domain" description="Ketoreductase" evidence="3">
    <location>
        <begin position="9"/>
        <end position="183"/>
    </location>
</feature>
<dbReference type="PANTHER" id="PTHR24321:SF14">
    <property type="entry name" value="SHORT-CHAIN TYPE DEHYDROGENASE_REDUCTASE BLR2146-RELATED"/>
    <property type="match status" value="1"/>
</dbReference>
<dbReference type="PRINTS" id="PR00081">
    <property type="entry name" value="GDHRDH"/>
</dbReference>
<accession>A0A7W9LPB3</accession>
<comment type="caution">
    <text evidence="4">The sequence shown here is derived from an EMBL/GenBank/DDBJ whole genome shotgun (WGS) entry which is preliminary data.</text>
</comment>
<dbReference type="InterPro" id="IPR036291">
    <property type="entry name" value="NAD(P)-bd_dom_sf"/>
</dbReference>
<dbReference type="PRINTS" id="PR00080">
    <property type="entry name" value="SDRFAMILY"/>
</dbReference>
<proteinExistence type="inferred from homology"/>
<evidence type="ECO:0000259" key="3">
    <source>
        <dbReference type="SMART" id="SM00822"/>
    </source>
</evidence>
<sequence length="261" mass="26076">MTPQRFSGKVAVVTGAGAGIGRAVAVRLAAEGAAVAVLDLAAAAAADTVAAITDAGGQALAVAADVASPDDVHAGVRSTVAAFGGIDVLVNNAGVVRYGTVPELSVEDWHLTLATNLTGTFLTCKYAIPEMRARGGGAIVNTASAQAFASQPLVAAYAASKGAVVAMTRSLAVDHAADGIRVTCVCPGSVETPMLRYGAELLGDGDAVATMRDWGRQHPIGRLIQPSDVAALVAFLASDDAVTITGAPYLVDGGLLARLGV</sequence>